<feature type="region of interest" description="Disordered" evidence="8">
    <location>
        <begin position="150"/>
        <end position="203"/>
    </location>
</feature>
<comment type="similarity">
    <text evidence="2">Belongs to the PGA52 family.</text>
</comment>
<sequence length="452" mass="48180">MTITRSSSLVVGGILALSSMFGSTAADSNCPTINSIAYCSPAADTLGYANVGYSGSYQQVTGMDKDSCTCTYSTKQFSGPGAPLSEPLSLHFRGPLSLKQFAFYSADNKKSKRSEEHLRRHAHGHKHRRVAEADYDYDIVTEHTTVWSTVEVEGTGSPHPSDVKNKGKNKNHDSSPAASSPTSAAPKPSSSSKPNPPDLSSAGTFKRQAYYNSKQGVSEGLVFLNHRGGQGSGDFDMACLGQSISYASKDATTGSAGPVTLGDVTIASDDEFIIYSDQKCQGNDCGYFRPGIPAYHGFDGDIRVFAFEFIMPEDKGDSGGKGAYNIPAIWALNAQIARVAQYGIKSGPCSCWPKCGEFDIFEALPGNPAAGQSAVNMMKSHIHCAQGGEYGGGGNQGYFDRPLDNTIKVAAILLGENIYITKLPDNTNFDETLSDDVIANAKKTKSLFQLPN</sequence>
<dbReference type="InterPro" id="IPR018805">
    <property type="entry name" value="YJL171C/Tos1_C"/>
</dbReference>
<feature type="chain" id="PRO_5015787308" description="glucan endo-1,3-beta-D-glucosidase" evidence="9">
    <location>
        <begin position="27"/>
        <end position="452"/>
    </location>
</feature>
<dbReference type="PANTHER" id="PTHR31737:SF2">
    <property type="entry name" value="PROTEIN TOS1"/>
    <property type="match status" value="1"/>
</dbReference>
<dbReference type="GO" id="GO:0009277">
    <property type="term" value="C:fungal-type cell wall"/>
    <property type="evidence" value="ECO:0007669"/>
    <property type="project" value="TreeGrafter"/>
</dbReference>
<keyword evidence="5 12" id="KW-0378">Hydrolase</keyword>
<evidence type="ECO:0000259" key="11">
    <source>
        <dbReference type="Pfam" id="PF10290"/>
    </source>
</evidence>
<dbReference type="InterPro" id="IPR018807">
    <property type="entry name" value="YJL171C/Tos1_N"/>
</dbReference>
<accession>A0A2T7A474</accession>
<feature type="compositionally biased region" description="Basic and acidic residues" evidence="8">
    <location>
        <begin position="161"/>
        <end position="173"/>
    </location>
</feature>
<dbReference type="STRING" id="42251.A0A2T7A474"/>
<dbReference type="Pfam" id="PF10287">
    <property type="entry name" value="YJL171C_Tos1_C"/>
    <property type="match status" value="1"/>
</dbReference>
<comment type="caution">
    <text evidence="12">The sequence shown here is derived from an EMBL/GenBank/DDBJ whole genome shotgun (WGS) entry which is preliminary data.</text>
</comment>
<evidence type="ECO:0000259" key="10">
    <source>
        <dbReference type="Pfam" id="PF10287"/>
    </source>
</evidence>
<evidence type="ECO:0000256" key="1">
    <source>
        <dbReference type="ARBA" id="ARBA00000382"/>
    </source>
</evidence>
<keyword evidence="7" id="KW-0961">Cell wall biogenesis/degradation</keyword>
<dbReference type="GO" id="GO:0042973">
    <property type="term" value="F:glucan endo-1,3-beta-D-glucosidase activity"/>
    <property type="evidence" value="ECO:0007669"/>
    <property type="project" value="UniProtKB-EC"/>
</dbReference>
<evidence type="ECO:0000256" key="7">
    <source>
        <dbReference type="ARBA" id="ARBA00023316"/>
    </source>
</evidence>
<feature type="domain" description="Cell wall protein YJL171C/Tos1 C-terminal" evidence="10">
    <location>
        <begin position="204"/>
        <end position="439"/>
    </location>
</feature>
<evidence type="ECO:0000256" key="6">
    <source>
        <dbReference type="ARBA" id="ARBA00023295"/>
    </source>
</evidence>
<protein>
    <recommendedName>
        <fullName evidence="3">glucan endo-1,3-beta-D-glucosidase</fullName>
        <ecNumber evidence="3">3.2.1.39</ecNumber>
    </recommendedName>
</protein>
<dbReference type="EC" id="3.2.1.39" evidence="3"/>
<comment type="catalytic activity">
    <reaction evidence="1">
        <text>Hydrolysis of (1-&gt;3)-beta-D-glucosidic linkages in (1-&gt;3)-beta-D-glucans.</text>
        <dbReference type="EC" id="3.2.1.39"/>
    </reaction>
</comment>
<name>A0A2T7A474_TUBBO</name>
<dbReference type="Gene3D" id="2.60.120.200">
    <property type="match status" value="1"/>
</dbReference>
<organism evidence="12 13">
    <name type="scientific">Tuber borchii</name>
    <name type="common">White truffle</name>
    <dbReference type="NCBI Taxonomy" id="42251"/>
    <lineage>
        <taxon>Eukaryota</taxon>
        <taxon>Fungi</taxon>
        <taxon>Dikarya</taxon>
        <taxon>Ascomycota</taxon>
        <taxon>Pezizomycotina</taxon>
        <taxon>Pezizomycetes</taxon>
        <taxon>Pezizales</taxon>
        <taxon>Tuberaceae</taxon>
        <taxon>Tuber</taxon>
    </lineage>
</organism>
<dbReference type="PANTHER" id="PTHR31737">
    <property type="entry name" value="PROTEIN TOS1"/>
    <property type="match status" value="1"/>
</dbReference>
<feature type="compositionally biased region" description="Basic and acidic residues" evidence="8">
    <location>
        <begin position="109"/>
        <end position="118"/>
    </location>
</feature>
<evidence type="ECO:0000256" key="8">
    <source>
        <dbReference type="SAM" id="MobiDB-lite"/>
    </source>
</evidence>
<keyword evidence="4 9" id="KW-0732">Signal</keyword>
<keyword evidence="13" id="KW-1185">Reference proteome</keyword>
<evidence type="ECO:0000256" key="5">
    <source>
        <dbReference type="ARBA" id="ARBA00022801"/>
    </source>
</evidence>
<evidence type="ECO:0000256" key="2">
    <source>
        <dbReference type="ARBA" id="ARBA00006055"/>
    </source>
</evidence>
<dbReference type="EMBL" id="NESQ01000026">
    <property type="protein sequence ID" value="PUU82524.1"/>
    <property type="molecule type" value="Genomic_DNA"/>
</dbReference>
<dbReference type="GO" id="GO:0071555">
    <property type="term" value="P:cell wall organization"/>
    <property type="evidence" value="ECO:0007669"/>
    <property type="project" value="UniProtKB-KW"/>
</dbReference>
<evidence type="ECO:0000256" key="4">
    <source>
        <dbReference type="ARBA" id="ARBA00022729"/>
    </source>
</evidence>
<feature type="signal peptide" evidence="9">
    <location>
        <begin position="1"/>
        <end position="26"/>
    </location>
</feature>
<feature type="compositionally biased region" description="Basic residues" evidence="8">
    <location>
        <begin position="119"/>
        <end position="129"/>
    </location>
</feature>
<dbReference type="AlphaFoldDB" id="A0A2T7A474"/>
<dbReference type="OrthoDB" id="118256at2759"/>
<gene>
    <name evidence="12" type="ORF">B9Z19DRAFT_967443</name>
</gene>
<evidence type="ECO:0000256" key="9">
    <source>
        <dbReference type="SAM" id="SignalP"/>
    </source>
</evidence>
<evidence type="ECO:0000313" key="12">
    <source>
        <dbReference type="EMBL" id="PUU82524.1"/>
    </source>
</evidence>
<evidence type="ECO:0000256" key="3">
    <source>
        <dbReference type="ARBA" id="ARBA00012780"/>
    </source>
</evidence>
<dbReference type="Pfam" id="PF10290">
    <property type="entry name" value="YJL171C_Tos1_N"/>
    <property type="match status" value="1"/>
</dbReference>
<proteinExistence type="inferred from homology"/>
<evidence type="ECO:0000313" key="13">
    <source>
        <dbReference type="Proteomes" id="UP000244722"/>
    </source>
</evidence>
<keyword evidence="6" id="KW-0326">Glycosidase</keyword>
<feature type="domain" description="Cell wall protein YJL171C/Tos1 N-terminal" evidence="11">
    <location>
        <begin position="45"/>
        <end position="105"/>
    </location>
</feature>
<feature type="compositionally biased region" description="Low complexity" evidence="8">
    <location>
        <begin position="174"/>
        <end position="201"/>
    </location>
</feature>
<reference evidence="12 13" key="1">
    <citation type="submission" date="2017-04" db="EMBL/GenBank/DDBJ databases">
        <title>Draft genome sequence of Tuber borchii Vittad., a whitish edible truffle.</title>
        <authorList>
            <consortium name="DOE Joint Genome Institute"/>
            <person name="Murat C."/>
            <person name="Kuo A."/>
            <person name="Barry K.W."/>
            <person name="Clum A."/>
            <person name="Dockter R.B."/>
            <person name="Fauchery L."/>
            <person name="Iotti M."/>
            <person name="Kohler A."/>
            <person name="Labutti K."/>
            <person name="Lindquist E.A."/>
            <person name="Lipzen A."/>
            <person name="Ohm R.A."/>
            <person name="Wang M."/>
            <person name="Grigoriev I.V."/>
            <person name="Zambonelli A."/>
            <person name="Martin F.M."/>
        </authorList>
    </citation>
    <scope>NUCLEOTIDE SEQUENCE [LARGE SCALE GENOMIC DNA]</scope>
    <source>
        <strain evidence="12 13">Tbo3840</strain>
    </source>
</reference>
<dbReference type="Proteomes" id="UP000244722">
    <property type="component" value="Unassembled WGS sequence"/>
</dbReference>
<feature type="region of interest" description="Disordered" evidence="8">
    <location>
        <begin position="109"/>
        <end position="129"/>
    </location>
</feature>